<proteinExistence type="predicted"/>
<accession>A0A291AUZ0</accession>
<reference evidence="1 2" key="1">
    <citation type="submission" date="2017-08" db="EMBL/GenBank/DDBJ databases">
        <authorList>
            <person name="Patton C.J."/>
            <person name="Kotturi H."/>
            <person name="Stoner T.H."/>
            <person name="Garlena R.A."/>
            <person name="Russell D.A."/>
            <person name="Hatfull G.F."/>
        </authorList>
    </citation>
    <scope>NUCLEOTIDE SEQUENCE [LARGE SCALE GENOMIC DNA]</scope>
</reference>
<organism evidence="1 2">
    <name type="scientific">Mycobacterium phage OKCentral2016</name>
    <dbReference type="NCBI Taxonomy" id="2040289"/>
    <lineage>
        <taxon>Viruses</taxon>
        <taxon>Duplodnaviria</taxon>
        <taxon>Heunggongvirae</taxon>
        <taxon>Uroviricota</taxon>
        <taxon>Caudoviricetes</taxon>
        <taxon>Fromanvirus</taxon>
        <taxon>Fromanvirus goose</taxon>
    </lineage>
</organism>
<dbReference type="Proteomes" id="UP000223409">
    <property type="component" value="Genome"/>
</dbReference>
<gene>
    <name evidence="1" type="primary">26</name>
    <name evidence="1" type="ORF">OKCENTRAL2016_26</name>
</gene>
<evidence type="ECO:0000313" key="2">
    <source>
        <dbReference type="Proteomes" id="UP000223409"/>
    </source>
</evidence>
<sequence length="455" mass="49902">MDTLVQLEGVNGEWFTLAGPGEGDRGVYLGTDVKGLYDPPVKVVYEEPGNYPGSRYLNHRILRRDITFGVEILNDAAIGPNSWLSRESEWRKAWAFDRDCKLYVTTPDSGTRYLKLRLGESPEVSWFTDPRGNRINRTVMVCIAGDPFWYQDDVVYTATTQTDTTFDPNPLPWPWPQEALPTETLTITVDPSDGKGGLNPTDQVAWLKWILPGSTEAPAEPYIPGIPWLGAPNSPATIWTVPDYSFEDPKLANRRIKMPGLIGGLRTSEVQIISIVPNANGGSFRLRREAGSPLTSNIAYNASASVVEDRLEAILGAGNVKVTGGPTLLSPHQPWRVAFTGDLAGEPQPLLVAESALTDSDGDSGTNPYVLVSRATEGATAPPENAVIDTDPRVEQVSSENGSQLWARMNGVRFRHPVPPWTKSKTFELTVSGAVPGQMVVLRIPRAWTRPWGLE</sequence>
<dbReference type="EMBL" id="MF773750">
    <property type="protein sequence ID" value="ATE84769.1"/>
    <property type="molecule type" value="Genomic_DNA"/>
</dbReference>
<name>A0A291AUZ0_9CAUD</name>
<evidence type="ECO:0000313" key="1">
    <source>
        <dbReference type="EMBL" id="ATE84769.1"/>
    </source>
</evidence>
<protein>
    <submittedName>
        <fullName evidence="1">Minor tail protein</fullName>
    </submittedName>
</protein>